<dbReference type="Pfam" id="PF02321">
    <property type="entry name" value="OEP"/>
    <property type="match status" value="2"/>
</dbReference>
<proteinExistence type="inferred from homology"/>
<dbReference type="NCBIfam" id="TIGR01845">
    <property type="entry name" value="outer_NodT"/>
    <property type="match status" value="1"/>
</dbReference>
<dbReference type="GO" id="GO:0015562">
    <property type="term" value="F:efflux transmembrane transporter activity"/>
    <property type="evidence" value="ECO:0007669"/>
    <property type="project" value="InterPro"/>
</dbReference>
<dbReference type="AlphaFoldDB" id="A0A6S7CVF5"/>
<gene>
    <name evidence="3" type="primary">ttgC_3</name>
    <name evidence="3" type="ORF">LMG28614_02806</name>
</gene>
<comment type="similarity">
    <text evidence="1 2">Belongs to the outer membrane factor (OMF) (TC 1.B.17) family.</text>
</comment>
<dbReference type="RefSeq" id="WP_175150097.1">
    <property type="nucleotide sequence ID" value="NZ_CADIKK010000011.1"/>
</dbReference>
<dbReference type="PANTHER" id="PTHR30203:SF33">
    <property type="entry name" value="BLR4455 PROTEIN"/>
    <property type="match status" value="1"/>
</dbReference>
<keyword evidence="2" id="KW-0449">Lipoprotein</keyword>
<keyword evidence="2" id="KW-0812">Transmembrane</keyword>
<dbReference type="PANTHER" id="PTHR30203">
    <property type="entry name" value="OUTER MEMBRANE CATION EFFLUX PROTEIN"/>
    <property type="match status" value="1"/>
</dbReference>
<evidence type="ECO:0000313" key="4">
    <source>
        <dbReference type="Proteomes" id="UP000494365"/>
    </source>
</evidence>
<keyword evidence="4" id="KW-1185">Reference proteome</keyword>
<dbReference type="EMBL" id="CADIKK010000011">
    <property type="protein sequence ID" value="CAB3789015.1"/>
    <property type="molecule type" value="Genomic_DNA"/>
</dbReference>
<protein>
    <submittedName>
        <fullName evidence="3">Putative efflux pump outer membrane protein TtgC</fullName>
    </submittedName>
</protein>
<dbReference type="Gene3D" id="2.20.200.10">
    <property type="entry name" value="Outer membrane efflux proteins (OEP)"/>
    <property type="match status" value="1"/>
</dbReference>
<dbReference type="SUPFAM" id="SSF56954">
    <property type="entry name" value="Outer membrane efflux proteins (OEP)"/>
    <property type="match status" value="1"/>
</dbReference>
<dbReference type="GO" id="GO:0005886">
    <property type="term" value="C:plasma membrane"/>
    <property type="evidence" value="ECO:0007669"/>
    <property type="project" value="UniProtKB-SubCell"/>
</dbReference>
<name>A0A6S7CVF5_9BURK</name>
<sequence length="509" mass="54377">MNVPCSLRDGAPRRRRRAFRRVVLCGCAVAAALMTAGCAVGPDYRKPTIDIPTSFKEGVEWQRAQVDPKATLPGKWWLDYHDDTLTHLVQEALKANQSVAQAEAAYRLAQATVAANTAGLFPTISAGISGSRAGAGAGAVAANGGALNSGVHNTVTADAAASWELDLWGQIRREIESSKASAQASDAQLAGQRLSVAASVAADYFGLRRADVDIDLLEQQKRIDAGILDMVRASYAQGESSSDSVLAAQDTLELVIADLQSTQTSREQYEHAIAVLIGVPPGNFSIAPDPHYAFVAPAVPLSLPSQLLERRYDVVSAERTAASANAKIGVAQAAFFPTLTLSAQGGFQHSSLANLFSVPNRFWTLGPELAGTIFDGGARTAAMHEARATYDEAVAAYRQAVLSAFESVEDSLSSWNHLAQQERAFADIYQRNKRLFESEQAQFQFGTASRQNLLSQQLTLLLAQQNLADTQASLALSSVTLIKNLGGGWRWDEANESPADVVASSRSSR</sequence>
<keyword evidence="2" id="KW-0472">Membrane</keyword>
<dbReference type="InterPro" id="IPR003423">
    <property type="entry name" value="OMP_efflux"/>
</dbReference>
<accession>A0A6S7CVF5</accession>
<dbReference type="InterPro" id="IPR010131">
    <property type="entry name" value="MdtP/NodT-like"/>
</dbReference>
<dbReference type="Proteomes" id="UP000494365">
    <property type="component" value="Unassembled WGS sequence"/>
</dbReference>
<comment type="subcellular location">
    <subcellularLocation>
        <location evidence="2">Cell membrane</location>
        <topology evidence="2">Lipid-anchor</topology>
    </subcellularLocation>
</comment>
<evidence type="ECO:0000256" key="1">
    <source>
        <dbReference type="ARBA" id="ARBA00007613"/>
    </source>
</evidence>
<organism evidence="3 4">
    <name type="scientific">Paraburkholderia ultramafica</name>
    <dbReference type="NCBI Taxonomy" id="1544867"/>
    <lineage>
        <taxon>Bacteria</taxon>
        <taxon>Pseudomonadati</taxon>
        <taxon>Pseudomonadota</taxon>
        <taxon>Betaproteobacteria</taxon>
        <taxon>Burkholderiales</taxon>
        <taxon>Burkholderiaceae</taxon>
        <taxon>Paraburkholderia</taxon>
    </lineage>
</organism>
<keyword evidence="2" id="KW-0564">Palmitate</keyword>
<evidence type="ECO:0000256" key="2">
    <source>
        <dbReference type="RuleBase" id="RU362097"/>
    </source>
</evidence>
<evidence type="ECO:0000313" key="3">
    <source>
        <dbReference type="EMBL" id="CAB3789015.1"/>
    </source>
</evidence>
<reference evidence="3 4" key="1">
    <citation type="submission" date="2020-04" db="EMBL/GenBank/DDBJ databases">
        <authorList>
            <person name="De Canck E."/>
        </authorList>
    </citation>
    <scope>NUCLEOTIDE SEQUENCE [LARGE SCALE GENOMIC DNA]</scope>
    <source>
        <strain evidence="3 4">LMG 28614</strain>
    </source>
</reference>
<dbReference type="Gene3D" id="1.20.1600.10">
    <property type="entry name" value="Outer membrane efflux proteins (OEP)"/>
    <property type="match status" value="1"/>
</dbReference>
<keyword evidence="2" id="KW-1134">Transmembrane beta strand</keyword>